<dbReference type="PANTHER" id="PTHR10926">
    <property type="entry name" value="CELL CYCLE CONTROL PROTEIN 50"/>
    <property type="match status" value="1"/>
</dbReference>
<reference evidence="9 10" key="1">
    <citation type="submission" date="2024-02" db="EMBL/GenBank/DDBJ databases">
        <title>Discinaceae phylogenomics.</title>
        <authorList>
            <person name="Dirks A.C."/>
            <person name="James T.Y."/>
        </authorList>
    </citation>
    <scope>NUCLEOTIDE SEQUENCE [LARGE SCALE GENOMIC DNA]</scope>
    <source>
        <strain evidence="9 10">ACD0624</strain>
    </source>
</reference>
<dbReference type="Pfam" id="PF03381">
    <property type="entry name" value="CDC50"/>
    <property type="match status" value="1"/>
</dbReference>
<gene>
    <name evidence="9" type="primary">LEM3</name>
    <name evidence="9" type="ORF">Q9L58_000127</name>
</gene>
<keyword evidence="10" id="KW-1185">Reference proteome</keyword>
<evidence type="ECO:0000256" key="2">
    <source>
        <dbReference type="ARBA" id="ARBA00009457"/>
    </source>
</evidence>
<comment type="caution">
    <text evidence="9">The sequence shown here is derived from an EMBL/GenBank/DDBJ whole genome shotgun (WGS) entry which is preliminary data.</text>
</comment>
<sequence length="394" mass="43513">MPSSGDEQDRPPGGKKEKSRRPGNTAFRQQRLKAWQPILTPKTVLPLFFALGLILGPIGGLLLWASAQVQEIVIDYTECSKATDVLQTIPDKFVSTAFKTALTDRDAPKWALTNTTAQNLVGQNITAEICTLQFTLPSDLGPPVLFYYRLTNFYQNHRRYVKSLDEGQLSGTARTRSQLDGAGECSPLIANEDGKPYYPCGLIANSMFNDSFTSPVLLNVAGGSGSSNETYLMTTDGIAWTSDSKRYGKTKYTPDEVVPPPNWQKRYGVNYTVDTLPDLTNWGEFHVWMRTAGLPMFSKLARRNDNDVMKAGTYQVNITHNFPVMEYAGTKSMVISTSTVMGGKNPFLGIAYIVVSGLCVLLGALFTARHLFQPRKLGDHTYLSWNNDASPAAH</sequence>
<evidence type="ECO:0000256" key="3">
    <source>
        <dbReference type="ARBA" id="ARBA00022692"/>
    </source>
</evidence>
<keyword evidence="3 8" id="KW-0812">Transmembrane</keyword>
<evidence type="ECO:0000256" key="5">
    <source>
        <dbReference type="ARBA" id="ARBA00023136"/>
    </source>
</evidence>
<dbReference type="Proteomes" id="UP001447188">
    <property type="component" value="Unassembled WGS sequence"/>
</dbReference>
<feature type="transmembrane region" description="Helical" evidence="8">
    <location>
        <begin position="347"/>
        <end position="368"/>
    </location>
</feature>
<feature type="transmembrane region" description="Helical" evidence="8">
    <location>
        <begin position="43"/>
        <end position="65"/>
    </location>
</feature>
<evidence type="ECO:0000256" key="1">
    <source>
        <dbReference type="ARBA" id="ARBA00004141"/>
    </source>
</evidence>
<dbReference type="PIRSF" id="PIRSF015840">
    <property type="entry name" value="DUF284_TM_euk"/>
    <property type="match status" value="1"/>
</dbReference>
<evidence type="ECO:0000256" key="6">
    <source>
        <dbReference type="PIRNR" id="PIRNR015840"/>
    </source>
</evidence>
<dbReference type="EMBL" id="JBBBZM010000001">
    <property type="protein sequence ID" value="KAL0640820.1"/>
    <property type="molecule type" value="Genomic_DNA"/>
</dbReference>
<name>A0ABR3GXY6_9PEZI</name>
<accession>A0ABR3GXY6</accession>
<evidence type="ECO:0000256" key="8">
    <source>
        <dbReference type="SAM" id="Phobius"/>
    </source>
</evidence>
<evidence type="ECO:0000256" key="4">
    <source>
        <dbReference type="ARBA" id="ARBA00022989"/>
    </source>
</evidence>
<dbReference type="InterPro" id="IPR005045">
    <property type="entry name" value="CDC50/LEM3_fam"/>
</dbReference>
<evidence type="ECO:0000313" key="9">
    <source>
        <dbReference type="EMBL" id="KAL0640820.1"/>
    </source>
</evidence>
<evidence type="ECO:0000256" key="7">
    <source>
        <dbReference type="SAM" id="MobiDB-lite"/>
    </source>
</evidence>
<comment type="similarity">
    <text evidence="2 6">Belongs to the CDC50/LEM3 family.</text>
</comment>
<evidence type="ECO:0000313" key="10">
    <source>
        <dbReference type="Proteomes" id="UP001447188"/>
    </source>
</evidence>
<proteinExistence type="inferred from homology"/>
<organism evidence="9 10">
    <name type="scientific">Discina gigas</name>
    <dbReference type="NCBI Taxonomy" id="1032678"/>
    <lineage>
        <taxon>Eukaryota</taxon>
        <taxon>Fungi</taxon>
        <taxon>Dikarya</taxon>
        <taxon>Ascomycota</taxon>
        <taxon>Pezizomycotina</taxon>
        <taxon>Pezizomycetes</taxon>
        <taxon>Pezizales</taxon>
        <taxon>Discinaceae</taxon>
        <taxon>Discina</taxon>
    </lineage>
</organism>
<dbReference type="PANTHER" id="PTHR10926:SF0">
    <property type="entry name" value="CDC50, ISOFORM A"/>
    <property type="match status" value="1"/>
</dbReference>
<comment type="subcellular location">
    <subcellularLocation>
        <location evidence="1">Membrane</location>
        <topology evidence="1">Multi-pass membrane protein</topology>
    </subcellularLocation>
</comment>
<keyword evidence="5 6" id="KW-0472">Membrane</keyword>
<keyword evidence="4 8" id="KW-1133">Transmembrane helix</keyword>
<feature type="region of interest" description="Disordered" evidence="7">
    <location>
        <begin position="1"/>
        <end position="25"/>
    </location>
</feature>
<protein>
    <submittedName>
        <fullName evidence="9">Alkylphosphocholine resistance protein lem3</fullName>
    </submittedName>
</protein>
<feature type="compositionally biased region" description="Basic and acidic residues" evidence="7">
    <location>
        <begin position="7"/>
        <end position="16"/>
    </location>
</feature>